<evidence type="ECO:0000313" key="3">
    <source>
        <dbReference type="EMBL" id="NYG56985.1"/>
    </source>
</evidence>
<evidence type="ECO:0000313" key="4">
    <source>
        <dbReference type="Proteomes" id="UP000544110"/>
    </source>
</evidence>
<name>A0A7Y9UVF9_9ACTN</name>
<accession>A0A7Y9UVF9</accession>
<reference evidence="3 4" key="1">
    <citation type="submission" date="2020-07" db="EMBL/GenBank/DDBJ databases">
        <title>Sequencing the genomes of 1000 actinobacteria strains.</title>
        <authorList>
            <person name="Klenk H.-P."/>
        </authorList>
    </citation>
    <scope>NUCLEOTIDE SEQUENCE [LARGE SCALE GENOMIC DNA]</scope>
    <source>
        <strain evidence="3 4">DSM 24552</strain>
    </source>
</reference>
<keyword evidence="2" id="KW-0472">Membrane</keyword>
<dbReference type="EMBL" id="JACCAC010000001">
    <property type="protein sequence ID" value="NYG56985.1"/>
    <property type="molecule type" value="Genomic_DNA"/>
</dbReference>
<feature type="transmembrane region" description="Helical" evidence="2">
    <location>
        <begin position="137"/>
        <end position="158"/>
    </location>
</feature>
<feature type="region of interest" description="Disordered" evidence="1">
    <location>
        <begin position="176"/>
        <end position="195"/>
    </location>
</feature>
<gene>
    <name evidence="3" type="ORF">BJ989_003289</name>
</gene>
<dbReference type="AlphaFoldDB" id="A0A7Y9UVF9"/>
<protein>
    <submittedName>
        <fullName evidence="3">Uncharacterized protein</fullName>
    </submittedName>
</protein>
<feature type="region of interest" description="Disordered" evidence="1">
    <location>
        <begin position="288"/>
        <end position="307"/>
    </location>
</feature>
<keyword evidence="4" id="KW-1185">Reference proteome</keyword>
<keyword evidence="2" id="KW-1133">Transmembrane helix</keyword>
<dbReference type="Proteomes" id="UP000544110">
    <property type="component" value="Unassembled WGS sequence"/>
</dbReference>
<evidence type="ECO:0000256" key="2">
    <source>
        <dbReference type="SAM" id="Phobius"/>
    </source>
</evidence>
<feature type="transmembrane region" description="Helical" evidence="2">
    <location>
        <begin position="6"/>
        <end position="24"/>
    </location>
</feature>
<dbReference type="RefSeq" id="WP_179519149.1">
    <property type="nucleotide sequence ID" value="NZ_JACCAC010000001.1"/>
</dbReference>
<comment type="caution">
    <text evidence="3">The sequence shown here is derived from an EMBL/GenBank/DDBJ whole genome shotgun (WGS) entry which is preliminary data.</text>
</comment>
<evidence type="ECO:0000256" key="1">
    <source>
        <dbReference type="SAM" id="MobiDB-lite"/>
    </source>
</evidence>
<proteinExistence type="predicted"/>
<organism evidence="3 4">
    <name type="scientific">Nocardioides perillae</name>
    <dbReference type="NCBI Taxonomy" id="1119534"/>
    <lineage>
        <taxon>Bacteria</taxon>
        <taxon>Bacillati</taxon>
        <taxon>Actinomycetota</taxon>
        <taxon>Actinomycetes</taxon>
        <taxon>Propionibacteriales</taxon>
        <taxon>Nocardioidaceae</taxon>
        <taxon>Nocardioides</taxon>
    </lineage>
</organism>
<feature type="transmembrane region" description="Helical" evidence="2">
    <location>
        <begin position="115"/>
        <end position="131"/>
    </location>
</feature>
<sequence>MDLSAVIFVALAVAWAAYLVPMALKHHDEVVRSRSVDRFSHTMRVLARREPVSGRDARLVVTPARSGATAVVATKGSSRDAVAVPTAPAVVAASPAQLRARRAAARRATARRRRVLLVLLGAVAVVATLAATQAVAWAWLGVPLGLLLTWLVLCRLMVRGEHAAWDALTGRGLLTAPATDADDEDAREPDRGSDVPERFEVARNDQGFDEVAPGAETASIAAVSPATLDPTLWDPVPVTLPTYVGKPAAVRRSVRTIDLESTGVWTSGRTEVDAAIAREADAAASAERAVAGSQGVVPASSGRAVGS</sequence>
<keyword evidence="2" id="KW-0812">Transmembrane</keyword>